<dbReference type="AlphaFoldDB" id="A0A0S3RWI7"/>
<dbReference type="Proteomes" id="UP000291084">
    <property type="component" value="Chromosome 4"/>
</dbReference>
<evidence type="ECO:0000313" key="1">
    <source>
        <dbReference type="EMBL" id="BAT84963.1"/>
    </source>
</evidence>
<dbReference type="EMBL" id="AP015037">
    <property type="protein sequence ID" value="BAT84963.1"/>
    <property type="molecule type" value="Genomic_DNA"/>
</dbReference>
<keyword evidence="2" id="KW-1185">Reference proteome</keyword>
<reference evidence="1 2" key="1">
    <citation type="journal article" date="2015" name="Sci. Rep.">
        <title>The power of single molecule real-time sequencing technology in the de novo assembly of a eukaryotic genome.</title>
        <authorList>
            <person name="Sakai H."/>
            <person name="Naito K."/>
            <person name="Ogiso-Tanaka E."/>
            <person name="Takahashi Y."/>
            <person name="Iseki K."/>
            <person name="Muto C."/>
            <person name="Satou K."/>
            <person name="Teruya K."/>
            <person name="Shiroma A."/>
            <person name="Shimoji M."/>
            <person name="Hirano T."/>
            <person name="Itoh T."/>
            <person name="Kaga A."/>
            <person name="Tomooka N."/>
        </authorList>
    </citation>
    <scope>NUCLEOTIDE SEQUENCE [LARGE SCALE GENOMIC DNA]</scope>
    <source>
        <strain evidence="2">cv. Shumari</strain>
    </source>
</reference>
<organism evidence="1 2">
    <name type="scientific">Vigna angularis var. angularis</name>
    <dbReference type="NCBI Taxonomy" id="157739"/>
    <lineage>
        <taxon>Eukaryota</taxon>
        <taxon>Viridiplantae</taxon>
        <taxon>Streptophyta</taxon>
        <taxon>Embryophyta</taxon>
        <taxon>Tracheophyta</taxon>
        <taxon>Spermatophyta</taxon>
        <taxon>Magnoliopsida</taxon>
        <taxon>eudicotyledons</taxon>
        <taxon>Gunneridae</taxon>
        <taxon>Pentapetalae</taxon>
        <taxon>rosids</taxon>
        <taxon>fabids</taxon>
        <taxon>Fabales</taxon>
        <taxon>Fabaceae</taxon>
        <taxon>Papilionoideae</taxon>
        <taxon>50 kb inversion clade</taxon>
        <taxon>NPAAA clade</taxon>
        <taxon>indigoferoid/millettioid clade</taxon>
        <taxon>Phaseoleae</taxon>
        <taxon>Vigna</taxon>
    </lineage>
</organism>
<name>A0A0S3RWI7_PHAAN</name>
<evidence type="ECO:0000313" key="2">
    <source>
        <dbReference type="Proteomes" id="UP000291084"/>
    </source>
</evidence>
<proteinExistence type="predicted"/>
<accession>A0A0S3RWI7</accession>
<sequence length="131" mass="14937">MKNTLINRPIVTRKLIQDATRSGIPDVNHSIRTTSRYLASIRRPTTLQQVLLKVVLVPFQHLHTAILWSIWAHVPNAKLAIHAICKKVRPIRTQLHTSNHILMTLQCHGNFTFTQIPNLDIIINTTGEDLI</sequence>
<gene>
    <name evidence="1" type="primary">Vigan.04G244900</name>
    <name evidence="1" type="ORF">VIGAN_04244900</name>
</gene>
<protein>
    <submittedName>
        <fullName evidence="1">Uncharacterized protein</fullName>
    </submittedName>
</protein>